<sequence>MSYKTVRAYLNDIELTQWITIKPGFTIFKGSDKKLDLKNFDDSNGSIFLGTSYGHKVIEVPFYVKYETINDYDAFQLALRLKEPKKLRFDIAPDRYFMAIPVNDLDFDEIKLNGSGKITFVIPEGVARSNVYKRVQNYTLDGNKLTFQIENNGTEEALPIITIKHNSENGYIGLANQTGVFALGSPEAEDGAIVTKNEVLFDYSKAIAQSLEGAKNVGVLNYMAPTYDTELKRMRFDNILGSGKGGEYVVIGNRGTTPGYGEHEGTLTWDIAPDSNGEYTLNEHLWWSQVFIAVNQDRKGFLKMCVSGIKEDGTEEFLYGIETYKRKNGTETEYNFFALDDDGIGWRFYKKFTFSSENSKRNPFSMSRGRATEIFREEDKFRIFFDGKHYPVSVPSLRGKKSRKVHLAMGTCSDSRKYIDYMLFEKLRFEKMGVSHYNNIVNKYQPGDKVVINFEDDSVETKDVDSIQDMLLGSEPLTIPPGTSEFVIHLSSWISVIPEITIDFEERFL</sequence>
<reference evidence="2 3" key="1">
    <citation type="journal article" date="2014" name="Int. J. Syst. Evol. Microbiol.">
        <title>Phylogenomics and the dynamic genome evolution of the genus Streptococcus.</title>
        <authorList>
            <consortium name="The Broad Institute Genome Sequencing Platform"/>
            <person name="Richards V.P."/>
            <person name="Palmer S.R."/>
            <person name="Pavinski Bitar P.D."/>
            <person name="Qin X."/>
            <person name="Weinstock G.M."/>
            <person name="Highlander S.K."/>
            <person name="Town C.D."/>
            <person name="Burne R.A."/>
            <person name="Stanhope M.J."/>
        </authorList>
    </citation>
    <scope>NUCLEOTIDE SEQUENCE [LARGE SCALE GENOMIC DNA]</scope>
    <source>
        <strain evidence="2 3">Jelinkova 176</strain>
    </source>
</reference>
<dbReference type="InterPro" id="IPR006520">
    <property type="entry name" value="Dit_BPSPP_N"/>
</dbReference>
<feature type="domain" description="Siphovirus-type tail component RIFT-related" evidence="1">
    <location>
        <begin position="14"/>
        <end position="121"/>
    </location>
</feature>
<evidence type="ECO:0000313" key="3">
    <source>
        <dbReference type="Proteomes" id="UP000005356"/>
    </source>
</evidence>
<protein>
    <submittedName>
        <fullName evidence="2">Phage tail component, N-terminal domain protein</fullName>
    </submittedName>
</protein>
<dbReference type="Pfam" id="PF05709">
    <property type="entry name" value="Sipho_tail"/>
    <property type="match status" value="1"/>
</dbReference>
<proteinExistence type="predicted"/>
<dbReference type="RefSeq" id="WP_003084640.1">
    <property type="nucleotide sequence ID" value="NZ_AEUU02000001.1"/>
</dbReference>
<dbReference type="Gene3D" id="2.40.30.200">
    <property type="match status" value="1"/>
</dbReference>
<keyword evidence="3" id="KW-1185">Reference proteome</keyword>
<dbReference type="EMBL" id="AEUU02000001">
    <property type="protein sequence ID" value="EGJ27544.1"/>
    <property type="molecule type" value="Genomic_DNA"/>
</dbReference>
<dbReference type="NCBIfam" id="TIGR01633">
    <property type="entry name" value="phi3626_gp14_N"/>
    <property type="match status" value="1"/>
</dbReference>
<dbReference type="InterPro" id="IPR008841">
    <property type="entry name" value="Siphovirus-type_tail_N"/>
</dbReference>
<gene>
    <name evidence="2" type="ORF">STRPO_0295</name>
</gene>
<evidence type="ECO:0000259" key="1">
    <source>
        <dbReference type="Pfam" id="PF05709"/>
    </source>
</evidence>
<accession>A0ABP2KZY8</accession>
<comment type="caution">
    <text evidence="2">The sequence shown here is derived from an EMBL/GenBank/DDBJ whole genome shotgun (WGS) entry which is preliminary data.</text>
</comment>
<dbReference type="Proteomes" id="UP000005356">
    <property type="component" value="Unassembled WGS sequence"/>
</dbReference>
<organism evidence="2 3">
    <name type="scientific">Streptococcus porcinus str. Jelinkova 176</name>
    <dbReference type="NCBI Taxonomy" id="873448"/>
    <lineage>
        <taxon>Bacteria</taxon>
        <taxon>Bacillati</taxon>
        <taxon>Bacillota</taxon>
        <taxon>Bacilli</taxon>
        <taxon>Lactobacillales</taxon>
        <taxon>Streptococcaceae</taxon>
        <taxon>Streptococcus</taxon>
    </lineage>
</organism>
<name>A0ABP2KZY8_STRPO</name>
<evidence type="ECO:0000313" key="2">
    <source>
        <dbReference type="EMBL" id="EGJ27544.1"/>
    </source>
</evidence>